<proteinExistence type="predicted"/>
<keyword evidence="2" id="KW-1185">Reference proteome</keyword>
<name>A0A2I1GYR6_9GLOM</name>
<evidence type="ECO:0000313" key="1">
    <source>
        <dbReference type="EMBL" id="PKY51761.1"/>
    </source>
</evidence>
<dbReference type="VEuPathDB" id="FungiDB:RhiirFUN_021941"/>
<reference evidence="1 2" key="1">
    <citation type="submission" date="2015-10" db="EMBL/GenBank/DDBJ databases">
        <title>Genome analyses suggest a sexual origin of heterokaryosis in a supposedly ancient asexual fungus.</title>
        <authorList>
            <person name="Ropars J."/>
            <person name="Sedzielewska K."/>
            <person name="Noel J."/>
            <person name="Charron P."/>
            <person name="Farinelli L."/>
            <person name="Marton T."/>
            <person name="Kruger M."/>
            <person name="Pelin A."/>
            <person name="Brachmann A."/>
            <person name="Corradi N."/>
        </authorList>
    </citation>
    <scope>NUCLEOTIDE SEQUENCE [LARGE SCALE GENOMIC DNA]</scope>
    <source>
        <strain evidence="1 2">A4</strain>
    </source>
</reference>
<dbReference type="EMBL" id="LLXI01001077">
    <property type="protein sequence ID" value="PKY51761.1"/>
    <property type="molecule type" value="Genomic_DNA"/>
</dbReference>
<protein>
    <submittedName>
        <fullName evidence="1">Uncharacterized protein</fullName>
    </submittedName>
</protein>
<dbReference type="AlphaFoldDB" id="A0A2I1GYR6"/>
<dbReference type="Proteomes" id="UP000234323">
    <property type="component" value="Unassembled WGS sequence"/>
</dbReference>
<evidence type="ECO:0000313" key="2">
    <source>
        <dbReference type="Proteomes" id="UP000234323"/>
    </source>
</evidence>
<gene>
    <name evidence="1" type="ORF">RhiirA4_424753</name>
</gene>
<sequence length="259" mass="29321">MYQLEHWKKQSQILKQNKNNLAYKQVVDNALLIASAYESLIANNIIPFIKILKNSLLTRSRMSLSSANESMLQAIVENLLPSKYCIPELSLVMNGKKPKGSGRFGYLDIFILSSIGNNNIISLELKYISLVGLINGGQKNNFSSANELEDLGKILEKENEASVLKRPYSYWSKEDKKTNLTTIGEILNNGVNQLNSYMKTISKGRVMNYSSSGVFDKRIKITKSKPNKLKGFVILVIGFHRILWRSAEEVTTNYIYNKV</sequence>
<accession>A0A2I1GYR6</accession>
<dbReference type="VEuPathDB" id="FungiDB:RhiirA1_538419"/>
<comment type="caution">
    <text evidence="1">The sequence shown here is derived from an EMBL/GenBank/DDBJ whole genome shotgun (WGS) entry which is preliminary data.</text>
</comment>
<organism evidence="1 2">
    <name type="scientific">Rhizophagus irregularis</name>
    <dbReference type="NCBI Taxonomy" id="588596"/>
    <lineage>
        <taxon>Eukaryota</taxon>
        <taxon>Fungi</taxon>
        <taxon>Fungi incertae sedis</taxon>
        <taxon>Mucoromycota</taxon>
        <taxon>Glomeromycotina</taxon>
        <taxon>Glomeromycetes</taxon>
        <taxon>Glomerales</taxon>
        <taxon>Glomeraceae</taxon>
        <taxon>Rhizophagus</taxon>
    </lineage>
</organism>
<dbReference type="VEuPathDB" id="FungiDB:FUN_024525"/>